<name>A0A9N9F8C7_9GLOM</name>
<sequence length="102" mass="11917">MFQMAKGWASPTYAKFRKKGDEKRIKPKVVNILKQFFLNENLNLKDKMIAKEMRDELLKFMHFGEIKEDHVPQLNTIKKGTAITLETFKAASFSLEQKLVNL</sequence>
<proteinExistence type="predicted"/>
<dbReference type="AlphaFoldDB" id="A0A9N9F8C7"/>
<evidence type="ECO:0000313" key="2">
    <source>
        <dbReference type="Proteomes" id="UP000789396"/>
    </source>
</evidence>
<protein>
    <submittedName>
        <fullName evidence="1">6287_t:CDS:1</fullName>
    </submittedName>
</protein>
<dbReference type="OrthoDB" id="2418264at2759"/>
<accession>A0A9N9F8C7</accession>
<comment type="caution">
    <text evidence="1">The sequence shown here is derived from an EMBL/GenBank/DDBJ whole genome shotgun (WGS) entry which is preliminary data.</text>
</comment>
<dbReference type="EMBL" id="CAJVPZ010002577">
    <property type="protein sequence ID" value="CAG8515725.1"/>
    <property type="molecule type" value="Genomic_DNA"/>
</dbReference>
<organism evidence="1 2">
    <name type="scientific">Racocetra fulgida</name>
    <dbReference type="NCBI Taxonomy" id="60492"/>
    <lineage>
        <taxon>Eukaryota</taxon>
        <taxon>Fungi</taxon>
        <taxon>Fungi incertae sedis</taxon>
        <taxon>Mucoromycota</taxon>
        <taxon>Glomeromycotina</taxon>
        <taxon>Glomeromycetes</taxon>
        <taxon>Diversisporales</taxon>
        <taxon>Gigasporaceae</taxon>
        <taxon>Racocetra</taxon>
    </lineage>
</organism>
<evidence type="ECO:0000313" key="1">
    <source>
        <dbReference type="EMBL" id="CAG8515725.1"/>
    </source>
</evidence>
<keyword evidence="2" id="KW-1185">Reference proteome</keyword>
<gene>
    <name evidence="1" type="ORF">RFULGI_LOCUS3109</name>
</gene>
<reference evidence="1" key="1">
    <citation type="submission" date="2021-06" db="EMBL/GenBank/DDBJ databases">
        <authorList>
            <person name="Kallberg Y."/>
            <person name="Tangrot J."/>
            <person name="Rosling A."/>
        </authorList>
    </citation>
    <scope>NUCLEOTIDE SEQUENCE</scope>
    <source>
        <strain evidence="1">IN212</strain>
    </source>
</reference>
<dbReference type="Proteomes" id="UP000789396">
    <property type="component" value="Unassembled WGS sequence"/>
</dbReference>